<dbReference type="GO" id="GO:0009055">
    <property type="term" value="F:electron transfer activity"/>
    <property type="evidence" value="ECO:0007669"/>
    <property type="project" value="InterPro"/>
</dbReference>
<evidence type="ECO:0000256" key="3">
    <source>
        <dbReference type="SAM" id="MobiDB-lite"/>
    </source>
</evidence>
<comment type="caution">
    <text evidence="6">The sequence shown here is derived from an EMBL/GenBank/DDBJ whole genome shotgun (WGS) entry which is preliminary data.</text>
</comment>
<dbReference type="GO" id="GO:0005886">
    <property type="term" value="C:plasma membrane"/>
    <property type="evidence" value="ECO:0007669"/>
    <property type="project" value="TreeGrafter"/>
</dbReference>
<feature type="domain" description="Phytocyanin" evidence="5">
    <location>
        <begin position="26"/>
        <end position="125"/>
    </location>
</feature>
<evidence type="ECO:0000256" key="2">
    <source>
        <dbReference type="ARBA" id="ARBA00023180"/>
    </source>
</evidence>
<accession>A0A9J5VZT6</accession>
<dbReference type="FunFam" id="2.60.40.420:FF:000003">
    <property type="entry name" value="Blue copper"/>
    <property type="match status" value="1"/>
</dbReference>
<dbReference type="InterPro" id="IPR039391">
    <property type="entry name" value="Phytocyanin-like"/>
</dbReference>
<feature type="compositionally biased region" description="Pro residues" evidence="3">
    <location>
        <begin position="133"/>
        <end position="142"/>
    </location>
</feature>
<dbReference type="Proteomes" id="UP000824120">
    <property type="component" value="Unassembled WGS sequence"/>
</dbReference>
<dbReference type="PANTHER" id="PTHR33021">
    <property type="entry name" value="BLUE COPPER PROTEIN"/>
    <property type="match status" value="1"/>
</dbReference>
<sequence length="192" mass="21645">MAFFRKPILLIMLVVIMTNLGSTTAAVYEVGDSSGWTFNYNYEQWAASKHFQLGDVLIFNYDPHFHNVRQVDKKNYNDCTDHNPLASFNTGSDTLTLETPGLYYFMCDIPSHCASRLRFQIKIDMPKVIPTDPETPPPPSPDPNKSFPNIPGYPAKNPATSSNASSLSKCTWWCKKMLLTLFVASSMFLTMV</sequence>
<dbReference type="InterPro" id="IPR008972">
    <property type="entry name" value="Cupredoxin"/>
</dbReference>
<evidence type="ECO:0000259" key="5">
    <source>
        <dbReference type="PROSITE" id="PS51485"/>
    </source>
</evidence>
<dbReference type="PANTHER" id="PTHR33021:SF317">
    <property type="entry name" value="PHYTOCYANIN DOMAIN-CONTAINING PROTEIN"/>
    <property type="match status" value="1"/>
</dbReference>
<evidence type="ECO:0000256" key="1">
    <source>
        <dbReference type="ARBA" id="ARBA00022723"/>
    </source>
</evidence>
<feature type="region of interest" description="Disordered" evidence="3">
    <location>
        <begin position="128"/>
        <end position="162"/>
    </location>
</feature>
<dbReference type="GO" id="GO:0046872">
    <property type="term" value="F:metal ion binding"/>
    <property type="evidence" value="ECO:0007669"/>
    <property type="project" value="UniProtKB-KW"/>
</dbReference>
<dbReference type="CDD" id="cd04216">
    <property type="entry name" value="Phytocyanin"/>
    <property type="match status" value="1"/>
</dbReference>
<keyword evidence="1" id="KW-0479">Metal-binding</keyword>
<feature type="chain" id="PRO_5039891659" description="Phytocyanin domain-containing protein" evidence="4">
    <location>
        <begin position="26"/>
        <end position="192"/>
    </location>
</feature>
<evidence type="ECO:0000256" key="4">
    <source>
        <dbReference type="SAM" id="SignalP"/>
    </source>
</evidence>
<keyword evidence="4" id="KW-0732">Signal</keyword>
<organism evidence="6 7">
    <name type="scientific">Solanum commersonii</name>
    <name type="common">Commerson's wild potato</name>
    <name type="synonym">Commerson's nightshade</name>
    <dbReference type="NCBI Taxonomy" id="4109"/>
    <lineage>
        <taxon>Eukaryota</taxon>
        <taxon>Viridiplantae</taxon>
        <taxon>Streptophyta</taxon>
        <taxon>Embryophyta</taxon>
        <taxon>Tracheophyta</taxon>
        <taxon>Spermatophyta</taxon>
        <taxon>Magnoliopsida</taxon>
        <taxon>eudicotyledons</taxon>
        <taxon>Gunneridae</taxon>
        <taxon>Pentapetalae</taxon>
        <taxon>asterids</taxon>
        <taxon>lamiids</taxon>
        <taxon>Solanales</taxon>
        <taxon>Solanaceae</taxon>
        <taxon>Solanoideae</taxon>
        <taxon>Solaneae</taxon>
        <taxon>Solanum</taxon>
    </lineage>
</organism>
<dbReference type="Gene3D" id="2.60.40.420">
    <property type="entry name" value="Cupredoxins - blue copper proteins"/>
    <property type="match status" value="1"/>
</dbReference>
<gene>
    <name evidence="6" type="ORF">H5410_064527</name>
</gene>
<feature type="signal peptide" evidence="4">
    <location>
        <begin position="1"/>
        <end position="25"/>
    </location>
</feature>
<proteinExistence type="predicted"/>
<name>A0A9J5VZT6_SOLCO</name>
<reference evidence="6" key="1">
    <citation type="submission" date="2020-09" db="EMBL/GenBank/DDBJ databases">
        <title>De no assembly of potato wild relative species, Solanum commersonii.</title>
        <authorList>
            <person name="Cho K."/>
        </authorList>
    </citation>
    <scope>NUCLEOTIDE SEQUENCE</scope>
    <source>
        <strain evidence="6">LZ3.2</strain>
        <tissue evidence="6">Leaf</tissue>
    </source>
</reference>
<dbReference type="SUPFAM" id="SSF49503">
    <property type="entry name" value="Cupredoxins"/>
    <property type="match status" value="1"/>
</dbReference>
<dbReference type="AlphaFoldDB" id="A0A9J5VZT6"/>
<keyword evidence="7" id="KW-1185">Reference proteome</keyword>
<evidence type="ECO:0000313" key="6">
    <source>
        <dbReference type="EMBL" id="KAG5568454.1"/>
    </source>
</evidence>
<dbReference type="OrthoDB" id="1299917at2759"/>
<evidence type="ECO:0000313" key="7">
    <source>
        <dbReference type="Proteomes" id="UP000824120"/>
    </source>
</evidence>
<dbReference type="PROSITE" id="PS51485">
    <property type="entry name" value="PHYTOCYANIN"/>
    <property type="match status" value="1"/>
</dbReference>
<protein>
    <recommendedName>
        <fullName evidence="5">Phytocyanin domain-containing protein</fullName>
    </recommendedName>
</protein>
<dbReference type="EMBL" id="JACXVP010000115">
    <property type="protein sequence ID" value="KAG5568454.1"/>
    <property type="molecule type" value="Genomic_DNA"/>
</dbReference>
<dbReference type="Pfam" id="PF02298">
    <property type="entry name" value="Cu_bind_like"/>
    <property type="match status" value="1"/>
</dbReference>
<dbReference type="InterPro" id="IPR003245">
    <property type="entry name" value="Phytocyanin_dom"/>
</dbReference>
<keyword evidence="2" id="KW-0325">Glycoprotein</keyword>